<feature type="domain" description="Fido" evidence="3">
    <location>
        <begin position="115"/>
        <end position="278"/>
    </location>
</feature>
<feature type="binding site" evidence="2">
    <location>
        <begin position="156"/>
        <end position="159"/>
    </location>
    <ligand>
        <name>ATP</name>
        <dbReference type="ChEBI" id="CHEBI:30616"/>
    </ligand>
</feature>
<organism evidence="4 5">
    <name type="scientific">Paraburkholderia eburnea</name>
    <dbReference type="NCBI Taxonomy" id="1189126"/>
    <lineage>
        <taxon>Bacteria</taxon>
        <taxon>Pseudomonadati</taxon>
        <taxon>Pseudomonadota</taxon>
        <taxon>Betaproteobacteria</taxon>
        <taxon>Burkholderiales</taxon>
        <taxon>Burkholderiaceae</taxon>
        <taxon>Paraburkholderia</taxon>
    </lineage>
</organism>
<evidence type="ECO:0000256" key="1">
    <source>
        <dbReference type="PIRSR" id="PIRSR640198-1"/>
    </source>
</evidence>
<keyword evidence="5" id="KW-1185">Reference proteome</keyword>
<reference evidence="4 5" key="1">
    <citation type="submission" date="2018-01" db="EMBL/GenBank/DDBJ databases">
        <title>Genomic Encyclopedia of Type Strains, Phase III (KMG-III): the genomes of soil and plant-associated and newly described type strains.</title>
        <authorList>
            <person name="Whitman W."/>
        </authorList>
    </citation>
    <scope>NUCLEOTIDE SEQUENCE [LARGE SCALE GENOMIC DNA]</scope>
    <source>
        <strain evidence="4 5">JCM 18070</strain>
    </source>
</reference>
<evidence type="ECO:0000313" key="5">
    <source>
        <dbReference type="Proteomes" id="UP000237381"/>
    </source>
</evidence>
<feature type="binding site" evidence="2">
    <location>
        <begin position="206"/>
        <end position="213"/>
    </location>
    <ligand>
        <name>ATP</name>
        <dbReference type="ChEBI" id="CHEBI:30616"/>
    </ligand>
</feature>
<dbReference type="InterPro" id="IPR003812">
    <property type="entry name" value="Fido"/>
</dbReference>
<accession>A0A2S4M583</accession>
<sequence>MTSVATFEPLFPEDRVLDPLVERAAGLADSSQKLITVRQTPLAAALVPQLRAMNSYYTNKIEGQHTTPARIESALKRDYSADAAERKKQRLAIAHIETETAFEREWSGLPVSALFEPARIPALHERFFSGLAGEERFTDNGDPLVPGEIRRVDVTVGRHLAPEPEVIEPLLGAWATRYARIRAREYQLIGIACSHHRLTWIHPFVDGNGRVARLHSHLALSAAGLTQGLWSPLRGLARAHEDYYLRLSDADQTRRNDLDGRGNLSQEGLVRFAQFFLDSCTDQVDFMVHMTGFDGITDRLRDLLAYLESSPWQIGSEKSLVKPEASALAMEFVMLRRSVSRAEFSQMLGVTDVMARRITRSLIDYGLLTSPSHRGELSFALPLKSLRFLFPRLWPEVDQE</sequence>
<evidence type="ECO:0000259" key="3">
    <source>
        <dbReference type="PROSITE" id="PS51459"/>
    </source>
</evidence>
<proteinExistence type="predicted"/>
<dbReference type="RefSeq" id="WP_103705777.1">
    <property type="nucleotide sequence ID" value="NZ_PQGA01000010.1"/>
</dbReference>
<name>A0A2S4M583_9BURK</name>
<dbReference type="GO" id="GO:0005524">
    <property type="term" value="F:ATP binding"/>
    <property type="evidence" value="ECO:0007669"/>
    <property type="project" value="UniProtKB-KW"/>
</dbReference>
<keyword evidence="2" id="KW-0067">ATP-binding</keyword>
<dbReference type="Proteomes" id="UP000237381">
    <property type="component" value="Unassembled WGS sequence"/>
</dbReference>
<dbReference type="SUPFAM" id="SSF140931">
    <property type="entry name" value="Fic-like"/>
    <property type="match status" value="1"/>
</dbReference>
<evidence type="ECO:0000256" key="2">
    <source>
        <dbReference type="PIRSR" id="PIRSR640198-2"/>
    </source>
</evidence>
<dbReference type="Pfam" id="PF02661">
    <property type="entry name" value="Fic"/>
    <property type="match status" value="1"/>
</dbReference>
<keyword evidence="2" id="KW-0547">Nucleotide-binding</keyword>
<protein>
    <submittedName>
        <fullName evidence="4">Fic family protein</fullName>
    </submittedName>
</protein>
<comment type="caution">
    <text evidence="4">The sequence shown here is derived from an EMBL/GenBank/DDBJ whole genome shotgun (WGS) entry which is preliminary data.</text>
</comment>
<evidence type="ECO:0000313" key="4">
    <source>
        <dbReference type="EMBL" id="POR49852.1"/>
    </source>
</evidence>
<dbReference type="EMBL" id="PQGA01000010">
    <property type="protein sequence ID" value="POR49852.1"/>
    <property type="molecule type" value="Genomic_DNA"/>
</dbReference>
<feature type="active site" evidence="1">
    <location>
        <position position="202"/>
    </location>
</feature>
<dbReference type="InterPro" id="IPR036597">
    <property type="entry name" value="Fido-like_dom_sf"/>
</dbReference>
<dbReference type="Gene3D" id="1.10.3290.10">
    <property type="entry name" value="Fido-like domain"/>
    <property type="match status" value="1"/>
</dbReference>
<gene>
    <name evidence="4" type="ORF">B0G62_110160</name>
</gene>
<dbReference type="PANTHER" id="PTHR13504:SF38">
    <property type="entry name" value="FIDO DOMAIN-CONTAINING PROTEIN"/>
    <property type="match status" value="1"/>
</dbReference>
<dbReference type="PROSITE" id="PS51459">
    <property type="entry name" value="FIDO"/>
    <property type="match status" value="1"/>
</dbReference>
<dbReference type="OrthoDB" id="9813719at2"/>
<dbReference type="InterPro" id="IPR040198">
    <property type="entry name" value="Fido_containing"/>
</dbReference>
<dbReference type="PANTHER" id="PTHR13504">
    <property type="entry name" value="FIDO DOMAIN-CONTAINING PROTEIN DDB_G0283145"/>
    <property type="match status" value="1"/>
</dbReference>
<dbReference type="AlphaFoldDB" id="A0A2S4M583"/>